<comment type="caution">
    <text evidence="6">The sequence shown here is derived from an EMBL/GenBank/DDBJ whole genome shotgun (WGS) entry which is preliminary data.</text>
</comment>
<name>A0A9W9G096_9EURO</name>
<dbReference type="Gene3D" id="3.50.50.60">
    <property type="entry name" value="FAD/NAD(P)-binding domain"/>
    <property type="match status" value="2"/>
</dbReference>
<dbReference type="InterPro" id="IPR051209">
    <property type="entry name" value="FAD-bind_Monooxygenase_sf"/>
</dbReference>
<sequence length="550" mass="61820">MSLNPLYTSNGITVDPATPALTARPLRVVCIGAGFSGLTLAYKLQHEYRLPYVDFNIYEKDNVVGGVWNTNVYPGVGCDLPAHTYVFPFAPNPSWSKFYVGGGEIKQYILDTVSKYDLDKNVIFGTELLRSTWDEEKGKWLLQLQRDGKEITDEADILFNGSGLLHRWKMPDIPGVETFGGKIMHTANWDSGYDWAGKKIAVIGNGSSGLQVVPGLQKTAGRIVNYVRRPTWVSCNICPDVTKDGKGSNFDFTPEEIEKFKHNPEAFLEYRMKVEHSLNDVYRLMLSNSPGNKMLFEAVSGLMAERLNHNQDLLSKLVPKYAIGCRRISPGDGYLEAMQEPNAEWCFDPIERMSEKGIVTAEGEKEFDLIVCATGFNTSFIPGWELIGKGGRRLDEEWKRTPKAYFSMCAAGMPNFFIFAGPNAPVGHGSVPTMIGWVCDYAIQWMEKIATEDIKSAVVKDSVVRDFNRRAQVMLKRTVWSSGCRAWYNNGETVTGLYPGSMVHFKKLTDTIRGEDFEIQYRTSDPFAFLGNGELDWEREVGSNLAYYLK</sequence>
<keyword evidence="3" id="KW-0285">Flavoprotein</keyword>
<dbReference type="GeneID" id="81353838"/>
<dbReference type="OrthoDB" id="74360at2759"/>
<dbReference type="RefSeq" id="XP_056477831.1">
    <property type="nucleotide sequence ID" value="XM_056614859.1"/>
</dbReference>
<evidence type="ECO:0000256" key="1">
    <source>
        <dbReference type="ARBA" id="ARBA00001974"/>
    </source>
</evidence>
<evidence type="ECO:0000313" key="6">
    <source>
        <dbReference type="EMBL" id="KAJ5109720.1"/>
    </source>
</evidence>
<keyword evidence="5" id="KW-0560">Oxidoreductase</keyword>
<dbReference type="GO" id="GO:0004499">
    <property type="term" value="F:N,N-dimethylaniline monooxygenase activity"/>
    <property type="evidence" value="ECO:0007669"/>
    <property type="project" value="InterPro"/>
</dbReference>
<keyword evidence="4" id="KW-0274">FAD</keyword>
<accession>A0A9W9G096</accession>
<evidence type="ECO:0000256" key="5">
    <source>
        <dbReference type="ARBA" id="ARBA00023002"/>
    </source>
</evidence>
<dbReference type="InterPro" id="IPR020946">
    <property type="entry name" value="Flavin_mOase-like"/>
</dbReference>
<dbReference type="GO" id="GO:0050661">
    <property type="term" value="F:NADP binding"/>
    <property type="evidence" value="ECO:0007669"/>
    <property type="project" value="InterPro"/>
</dbReference>
<proteinExistence type="inferred from homology"/>
<dbReference type="EMBL" id="JAPQKI010000003">
    <property type="protein sequence ID" value="KAJ5109720.1"/>
    <property type="molecule type" value="Genomic_DNA"/>
</dbReference>
<dbReference type="InterPro" id="IPR036188">
    <property type="entry name" value="FAD/NAD-bd_sf"/>
</dbReference>
<comment type="similarity">
    <text evidence="2">Belongs to the FAD-binding monooxygenase family.</text>
</comment>
<dbReference type="PANTHER" id="PTHR42877:SF11">
    <property type="entry name" value="MONOOXYGENASE, PUTATIVE (AFU_ORTHOLOGUE AFUA_6G13790)-RELATED"/>
    <property type="match status" value="1"/>
</dbReference>
<dbReference type="PANTHER" id="PTHR42877">
    <property type="entry name" value="L-ORNITHINE N(5)-MONOOXYGENASE-RELATED"/>
    <property type="match status" value="1"/>
</dbReference>
<evidence type="ECO:0000313" key="7">
    <source>
        <dbReference type="Proteomes" id="UP001149074"/>
    </source>
</evidence>
<reference evidence="6" key="1">
    <citation type="submission" date="2022-11" db="EMBL/GenBank/DDBJ databases">
        <authorList>
            <person name="Petersen C."/>
        </authorList>
    </citation>
    <scope>NUCLEOTIDE SEQUENCE</scope>
    <source>
        <strain evidence="6">IBT 30761</strain>
    </source>
</reference>
<dbReference type="Pfam" id="PF00743">
    <property type="entry name" value="FMO-like"/>
    <property type="match status" value="1"/>
</dbReference>
<evidence type="ECO:0000256" key="2">
    <source>
        <dbReference type="ARBA" id="ARBA00010139"/>
    </source>
</evidence>
<keyword evidence="6" id="KW-0503">Monooxygenase</keyword>
<gene>
    <name evidence="6" type="ORF">N7532_002365</name>
</gene>
<dbReference type="AlphaFoldDB" id="A0A9W9G096"/>
<dbReference type="GO" id="GO:0050660">
    <property type="term" value="F:flavin adenine dinucleotide binding"/>
    <property type="evidence" value="ECO:0007669"/>
    <property type="project" value="InterPro"/>
</dbReference>
<keyword evidence="7" id="KW-1185">Reference proteome</keyword>
<reference evidence="6" key="2">
    <citation type="journal article" date="2023" name="IMA Fungus">
        <title>Comparative genomic study of the Penicillium genus elucidates a diverse pangenome and 15 lateral gene transfer events.</title>
        <authorList>
            <person name="Petersen C."/>
            <person name="Sorensen T."/>
            <person name="Nielsen M.R."/>
            <person name="Sondergaard T.E."/>
            <person name="Sorensen J.L."/>
            <person name="Fitzpatrick D.A."/>
            <person name="Frisvad J.C."/>
            <person name="Nielsen K.L."/>
        </authorList>
    </citation>
    <scope>NUCLEOTIDE SEQUENCE</scope>
    <source>
        <strain evidence="6">IBT 30761</strain>
    </source>
</reference>
<evidence type="ECO:0000256" key="3">
    <source>
        <dbReference type="ARBA" id="ARBA00022630"/>
    </source>
</evidence>
<comment type="cofactor">
    <cofactor evidence="1">
        <name>FAD</name>
        <dbReference type="ChEBI" id="CHEBI:57692"/>
    </cofactor>
</comment>
<dbReference type="Proteomes" id="UP001149074">
    <property type="component" value="Unassembled WGS sequence"/>
</dbReference>
<protein>
    <submittedName>
        <fullName evidence="6">Flavin-binding monooxygenase</fullName>
    </submittedName>
</protein>
<dbReference type="SUPFAM" id="SSF51905">
    <property type="entry name" value="FAD/NAD(P)-binding domain"/>
    <property type="match status" value="3"/>
</dbReference>
<evidence type="ECO:0000256" key="4">
    <source>
        <dbReference type="ARBA" id="ARBA00022827"/>
    </source>
</evidence>
<organism evidence="6 7">
    <name type="scientific">Penicillium argentinense</name>
    <dbReference type="NCBI Taxonomy" id="1131581"/>
    <lineage>
        <taxon>Eukaryota</taxon>
        <taxon>Fungi</taxon>
        <taxon>Dikarya</taxon>
        <taxon>Ascomycota</taxon>
        <taxon>Pezizomycotina</taxon>
        <taxon>Eurotiomycetes</taxon>
        <taxon>Eurotiomycetidae</taxon>
        <taxon>Eurotiales</taxon>
        <taxon>Aspergillaceae</taxon>
        <taxon>Penicillium</taxon>
    </lineage>
</organism>